<organism evidence="1 2">
    <name type="scientific">Paramecium sonneborni</name>
    <dbReference type="NCBI Taxonomy" id="65129"/>
    <lineage>
        <taxon>Eukaryota</taxon>
        <taxon>Sar</taxon>
        <taxon>Alveolata</taxon>
        <taxon>Ciliophora</taxon>
        <taxon>Intramacronucleata</taxon>
        <taxon>Oligohymenophorea</taxon>
        <taxon>Peniculida</taxon>
        <taxon>Parameciidae</taxon>
        <taxon>Paramecium</taxon>
    </lineage>
</organism>
<keyword evidence="2" id="KW-1185">Reference proteome</keyword>
<reference evidence="1" key="1">
    <citation type="submission" date="2021-01" db="EMBL/GenBank/DDBJ databases">
        <authorList>
            <consortium name="Genoscope - CEA"/>
            <person name="William W."/>
        </authorList>
    </citation>
    <scope>NUCLEOTIDE SEQUENCE</scope>
</reference>
<dbReference type="Proteomes" id="UP000692954">
    <property type="component" value="Unassembled WGS sequence"/>
</dbReference>
<evidence type="ECO:0000313" key="2">
    <source>
        <dbReference type="Proteomes" id="UP000692954"/>
    </source>
</evidence>
<name>A0A8S1PXF1_9CILI</name>
<dbReference type="AlphaFoldDB" id="A0A8S1PXF1"/>
<sequence>MTIIVGWQLSNKDAQLDIFEELMRFYTDVPKNNQDRRMLTIIKQLNQNLDLIDFLQFQFEY</sequence>
<accession>A0A8S1PXF1</accession>
<dbReference type="EMBL" id="CAJJDN010000088">
    <property type="protein sequence ID" value="CAD8107199.1"/>
    <property type="molecule type" value="Genomic_DNA"/>
</dbReference>
<gene>
    <name evidence="1" type="ORF">PSON_ATCC_30995.1.T0880168</name>
</gene>
<proteinExistence type="predicted"/>
<evidence type="ECO:0000313" key="1">
    <source>
        <dbReference type="EMBL" id="CAD8107199.1"/>
    </source>
</evidence>
<comment type="caution">
    <text evidence="1">The sequence shown here is derived from an EMBL/GenBank/DDBJ whole genome shotgun (WGS) entry which is preliminary data.</text>
</comment>
<protein>
    <submittedName>
        <fullName evidence="1">Uncharacterized protein</fullName>
    </submittedName>
</protein>